<reference evidence="6" key="1">
    <citation type="submission" date="2016-11" db="UniProtKB">
        <authorList>
            <consortium name="WormBaseParasite"/>
        </authorList>
    </citation>
    <scope>IDENTIFICATION</scope>
</reference>
<evidence type="ECO:0000313" key="2">
    <source>
        <dbReference type="EMBL" id="CAD5227769.1"/>
    </source>
</evidence>
<dbReference type="Proteomes" id="UP000659654">
    <property type="component" value="Unassembled WGS sequence"/>
</dbReference>
<dbReference type="WBParaSite" id="BXY_0177900.1">
    <property type="protein sequence ID" value="BXY_0177900.1"/>
    <property type="gene ID" value="BXY_0177900"/>
</dbReference>
<evidence type="ECO:0000313" key="4">
    <source>
        <dbReference type="Proteomes" id="UP000095284"/>
    </source>
</evidence>
<dbReference type="eggNOG" id="ENOG502THRC">
    <property type="taxonomic scope" value="Eukaryota"/>
</dbReference>
<keyword evidence="1" id="KW-0732">Signal</keyword>
<feature type="chain" id="PRO_5036308606" evidence="1">
    <location>
        <begin position="22"/>
        <end position="142"/>
    </location>
</feature>
<accession>A0A1I7RM44</accession>
<dbReference type="Proteomes" id="UP000582659">
    <property type="component" value="Unassembled WGS sequence"/>
</dbReference>
<organism evidence="4 6">
    <name type="scientific">Bursaphelenchus xylophilus</name>
    <name type="common">Pinewood nematode worm</name>
    <name type="synonym">Aphelenchoides xylophilus</name>
    <dbReference type="NCBI Taxonomy" id="6326"/>
    <lineage>
        <taxon>Eukaryota</taxon>
        <taxon>Metazoa</taxon>
        <taxon>Ecdysozoa</taxon>
        <taxon>Nematoda</taxon>
        <taxon>Chromadorea</taxon>
        <taxon>Rhabditida</taxon>
        <taxon>Tylenchina</taxon>
        <taxon>Tylenchomorpha</taxon>
        <taxon>Aphelenchoidea</taxon>
        <taxon>Aphelenchoididae</taxon>
        <taxon>Bursaphelenchus</taxon>
    </lineage>
</organism>
<sequence>MSKLALFSLAVVLFMAWEAEACGNLFGGGGGGCCAPPPPACGCGRKKREIQGPQNELIAPSIHNEEKNPCPQTEWLPYLEQNMEADPTSNAYAIQGTLYKRFGAKFNVICLPKGDHSFVANGDGYCTHGNDKNWCQATALLA</sequence>
<reference evidence="3" key="2">
    <citation type="submission" date="2020-08" db="EMBL/GenBank/DDBJ databases">
        <authorList>
            <person name="Kikuchi T."/>
        </authorList>
    </citation>
    <scope>NUCLEOTIDE SEQUENCE</scope>
    <source>
        <strain evidence="2">Ka4C1</strain>
    </source>
</reference>
<evidence type="ECO:0000313" key="3">
    <source>
        <dbReference type="EMBL" id="CAG9118189.1"/>
    </source>
</evidence>
<dbReference type="PROSITE" id="PS51257">
    <property type="entry name" value="PROKAR_LIPOPROTEIN"/>
    <property type="match status" value="1"/>
</dbReference>
<proteinExistence type="predicted"/>
<dbReference type="OrthoDB" id="5850372at2759"/>
<dbReference type="EMBL" id="CAJFCV020000004">
    <property type="protein sequence ID" value="CAG9118189.1"/>
    <property type="molecule type" value="Genomic_DNA"/>
</dbReference>
<protein>
    <submittedName>
        <fullName evidence="2">(pine wood nematode) hypothetical protein</fullName>
    </submittedName>
</protein>
<gene>
    <name evidence="2" type="ORF">BXYJ_LOCUS10115</name>
</gene>
<evidence type="ECO:0000256" key="1">
    <source>
        <dbReference type="SAM" id="SignalP"/>
    </source>
</evidence>
<feature type="signal peptide" evidence="1">
    <location>
        <begin position="1"/>
        <end position="21"/>
    </location>
</feature>
<dbReference type="EMBL" id="CAJFDI010000004">
    <property type="protein sequence ID" value="CAD5227769.1"/>
    <property type="molecule type" value="Genomic_DNA"/>
</dbReference>
<dbReference type="Proteomes" id="UP000095284">
    <property type="component" value="Unplaced"/>
</dbReference>
<keyword evidence="5" id="KW-1185">Reference proteome</keyword>
<evidence type="ECO:0000313" key="6">
    <source>
        <dbReference type="WBParaSite" id="BXY_0177900.1"/>
    </source>
</evidence>
<name>A0A1I7RM44_BURXY</name>
<evidence type="ECO:0000313" key="5">
    <source>
        <dbReference type="Proteomes" id="UP000659654"/>
    </source>
</evidence>
<dbReference type="AlphaFoldDB" id="A0A1I7RM44"/>